<proteinExistence type="predicted"/>
<accession>A0A2P2Q984</accession>
<protein>
    <submittedName>
        <fullName evidence="1">Uncharacterized protein</fullName>
    </submittedName>
</protein>
<dbReference type="AlphaFoldDB" id="A0A2P2Q984"/>
<sequence length="22" mass="2623">MWGLPDCSQIILIYRFLSAKMH</sequence>
<dbReference type="EMBL" id="GGEC01083061">
    <property type="protein sequence ID" value="MBX63545.1"/>
    <property type="molecule type" value="Transcribed_RNA"/>
</dbReference>
<name>A0A2P2Q984_RHIMU</name>
<organism evidence="1">
    <name type="scientific">Rhizophora mucronata</name>
    <name type="common">Asiatic mangrove</name>
    <dbReference type="NCBI Taxonomy" id="61149"/>
    <lineage>
        <taxon>Eukaryota</taxon>
        <taxon>Viridiplantae</taxon>
        <taxon>Streptophyta</taxon>
        <taxon>Embryophyta</taxon>
        <taxon>Tracheophyta</taxon>
        <taxon>Spermatophyta</taxon>
        <taxon>Magnoliopsida</taxon>
        <taxon>eudicotyledons</taxon>
        <taxon>Gunneridae</taxon>
        <taxon>Pentapetalae</taxon>
        <taxon>rosids</taxon>
        <taxon>fabids</taxon>
        <taxon>Malpighiales</taxon>
        <taxon>Rhizophoraceae</taxon>
        <taxon>Rhizophora</taxon>
    </lineage>
</organism>
<evidence type="ECO:0000313" key="1">
    <source>
        <dbReference type="EMBL" id="MBX63545.1"/>
    </source>
</evidence>
<reference evidence="1" key="1">
    <citation type="submission" date="2018-02" db="EMBL/GenBank/DDBJ databases">
        <title>Rhizophora mucronata_Transcriptome.</title>
        <authorList>
            <person name="Meera S.P."/>
            <person name="Sreeshan A."/>
            <person name="Augustine A."/>
        </authorList>
    </citation>
    <scope>NUCLEOTIDE SEQUENCE</scope>
    <source>
        <tissue evidence="1">Leaf</tissue>
    </source>
</reference>